<dbReference type="Proteomes" id="UP000249645">
    <property type="component" value="Unassembled WGS sequence"/>
</dbReference>
<dbReference type="Pfam" id="PF14833">
    <property type="entry name" value="NAD_binding_11"/>
    <property type="match status" value="1"/>
</dbReference>
<dbReference type="InterPro" id="IPR051265">
    <property type="entry name" value="HIBADH-related_NP60_sf"/>
</dbReference>
<feature type="domain" description="3-hydroxyisobutyrate dehydrogenase-like NAD-binding" evidence="5">
    <location>
        <begin position="170"/>
        <end position="285"/>
    </location>
</feature>
<evidence type="ECO:0000256" key="1">
    <source>
        <dbReference type="ARBA" id="ARBA00023002"/>
    </source>
</evidence>
<protein>
    <submittedName>
        <fullName evidence="6">NAD(P)-dependent oxidoreductase</fullName>
    </submittedName>
</protein>
<organism evidence="6 7">
    <name type="scientific">Pseudopedobacter saltans</name>
    <dbReference type="NCBI Taxonomy" id="151895"/>
    <lineage>
        <taxon>Bacteria</taxon>
        <taxon>Pseudomonadati</taxon>
        <taxon>Bacteroidota</taxon>
        <taxon>Sphingobacteriia</taxon>
        <taxon>Sphingobacteriales</taxon>
        <taxon>Sphingobacteriaceae</taxon>
        <taxon>Pseudopedobacter</taxon>
    </lineage>
</organism>
<dbReference type="Gene3D" id="3.40.50.720">
    <property type="entry name" value="NAD(P)-binding Rossmann-like Domain"/>
    <property type="match status" value="1"/>
</dbReference>
<dbReference type="SUPFAM" id="SSF48179">
    <property type="entry name" value="6-phosphogluconate dehydrogenase C-terminal domain-like"/>
    <property type="match status" value="1"/>
</dbReference>
<dbReference type="PANTHER" id="PTHR43580">
    <property type="entry name" value="OXIDOREDUCTASE GLYR1-RELATED"/>
    <property type="match status" value="1"/>
</dbReference>
<dbReference type="PIRSF" id="PIRSF000103">
    <property type="entry name" value="HIBADH"/>
    <property type="match status" value="1"/>
</dbReference>
<keyword evidence="1" id="KW-0560">Oxidoreductase</keyword>
<dbReference type="Gene3D" id="1.10.1040.10">
    <property type="entry name" value="N-(1-d-carboxylethyl)-l-norvaline Dehydrogenase, domain 2"/>
    <property type="match status" value="1"/>
</dbReference>
<dbReference type="PANTHER" id="PTHR43580:SF2">
    <property type="entry name" value="CYTOKINE-LIKE NUCLEAR FACTOR N-PAC"/>
    <property type="match status" value="1"/>
</dbReference>
<feature type="active site" evidence="3">
    <location>
        <position position="175"/>
    </location>
</feature>
<evidence type="ECO:0000256" key="2">
    <source>
        <dbReference type="ARBA" id="ARBA00023027"/>
    </source>
</evidence>
<comment type="caution">
    <text evidence="6">The sequence shown here is derived from an EMBL/GenBank/DDBJ whole genome shotgun (WGS) entry which is preliminary data.</text>
</comment>
<evidence type="ECO:0000256" key="3">
    <source>
        <dbReference type="PIRSR" id="PIRSR000103-1"/>
    </source>
</evidence>
<proteinExistence type="predicted"/>
<dbReference type="InterPro" id="IPR015815">
    <property type="entry name" value="HIBADH-related"/>
</dbReference>
<gene>
    <name evidence="6" type="ORF">DI598_08350</name>
</gene>
<name>A0A2W5GTR3_9SPHI</name>
<dbReference type="InterPro" id="IPR013328">
    <property type="entry name" value="6PGD_dom2"/>
</dbReference>
<evidence type="ECO:0000313" key="7">
    <source>
        <dbReference type="Proteomes" id="UP000249645"/>
    </source>
</evidence>
<evidence type="ECO:0000313" key="6">
    <source>
        <dbReference type="EMBL" id="PZP49226.1"/>
    </source>
</evidence>
<accession>A0A2W5GTR3</accession>
<dbReference type="Pfam" id="PF03446">
    <property type="entry name" value="NAD_binding_2"/>
    <property type="match status" value="1"/>
</dbReference>
<dbReference type="InterPro" id="IPR008927">
    <property type="entry name" value="6-PGluconate_DH-like_C_sf"/>
</dbReference>
<reference evidence="6 7" key="1">
    <citation type="submission" date="2017-11" db="EMBL/GenBank/DDBJ databases">
        <title>Infants hospitalized years apart are colonized by the same room-sourced microbial strains.</title>
        <authorList>
            <person name="Brooks B."/>
            <person name="Olm M.R."/>
            <person name="Firek B.A."/>
            <person name="Baker R."/>
            <person name="Thomas B.C."/>
            <person name="Morowitz M.J."/>
            <person name="Banfield J.F."/>
        </authorList>
    </citation>
    <scope>NUCLEOTIDE SEQUENCE [LARGE SCALE GENOMIC DNA]</scope>
    <source>
        <strain evidence="6">S2_009_000_R2_76</strain>
    </source>
</reference>
<dbReference type="EMBL" id="QFOI01000121">
    <property type="protein sequence ID" value="PZP49226.1"/>
    <property type="molecule type" value="Genomic_DNA"/>
</dbReference>
<evidence type="ECO:0000259" key="4">
    <source>
        <dbReference type="Pfam" id="PF03446"/>
    </source>
</evidence>
<sequence>MKKESKIGWIGTGIMGTAMASNLLKNGFSVNAYNRTTEKTKELESKGAKVLLSPSALRDASDIIFLMLTNDKACESVFTEKEGLLDGYIGEGKVIVNCSTISPAISVKLGNLAKENGFQYLDGPVSGSAGAAREGSLLFLVGGDKDIFERITPILDAMGKKNYYLGAVSQGNKAKLAINYLVAIDYLAIGETIHFAESMNVHPDDMMDIINNSGVGNVTSRIKTDPIVTGDYSNIAFALDNMLKDLKLAKDAGNNVPLSNTVLDTYLDASKAGYGNKDVMEVLTYLRKDYKPS</sequence>
<dbReference type="AlphaFoldDB" id="A0A2W5GTR3"/>
<dbReference type="GO" id="GO:0051287">
    <property type="term" value="F:NAD binding"/>
    <property type="evidence" value="ECO:0007669"/>
    <property type="project" value="InterPro"/>
</dbReference>
<keyword evidence="2" id="KW-0520">NAD</keyword>
<dbReference type="GO" id="GO:0050661">
    <property type="term" value="F:NADP binding"/>
    <property type="evidence" value="ECO:0007669"/>
    <property type="project" value="InterPro"/>
</dbReference>
<dbReference type="InterPro" id="IPR006115">
    <property type="entry name" value="6PGDH_NADP-bd"/>
</dbReference>
<evidence type="ECO:0000259" key="5">
    <source>
        <dbReference type="Pfam" id="PF14833"/>
    </source>
</evidence>
<dbReference type="GO" id="GO:0016491">
    <property type="term" value="F:oxidoreductase activity"/>
    <property type="evidence" value="ECO:0007669"/>
    <property type="project" value="UniProtKB-KW"/>
</dbReference>
<dbReference type="SUPFAM" id="SSF51735">
    <property type="entry name" value="NAD(P)-binding Rossmann-fold domains"/>
    <property type="match status" value="1"/>
</dbReference>
<feature type="domain" description="6-phosphogluconate dehydrogenase NADP-binding" evidence="4">
    <location>
        <begin position="6"/>
        <end position="166"/>
    </location>
</feature>
<dbReference type="InterPro" id="IPR036291">
    <property type="entry name" value="NAD(P)-bd_dom_sf"/>
</dbReference>
<dbReference type="InterPro" id="IPR029154">
    <property type="entry name" value="HIBADH-like_NADP-bd"/>
</dbReference>